<evidence type="ECO:0000313" key="1">
    <source>
        <dbReference type="EMBL" id="EZA57637.1"/>
    </source>
</evidence>
<evidence type="ECO:0000313" key="2">
    <source>
        <dbReference type="Proteomes" id="UP000053097"/>
    </source>
</evidence>
<gene>
    <name evidence="1" type="ORF">X777_00737</name>
</gene>
<name>A0A026WNL7_OOCBI</name>
<sequence length="70" mass="8079">MLTKCNDYRFQCNILYNAVTMMPTIPVISSLRVQFGMCESESLCFLTTLWENFTHAITGISEYQDETTRA</sequence>
<organism evidence="1 2">
    <name type="scientific">Ooceraea biroi</name>
    <name type="common">Clonal raider ant</name>
    <name type="synonym">Cerapachys biroi</name>
    <dbReference type="NCBI Taxonomy" id="2015173"/>
    <lineage>
        <taxon>Eukaryota</taxon>
        <taxon>Metazoa</taxon>
        <taxon>Ecdysozoa</taxon>
        <taxon>Arthropoda</taxon>
        <taxon>Hexapoda</taxon>
        <taxon>Insecta</taxon>
        <taxon>Pterygota</taxon>
        <taxon>Neoptera</taxon>
        <taxon>Endopterygota</taxon>
        <taxon>Hymenoptera</taxon>
        <taxon>Apocrita</taxon>
        <taxon>Aculeata</taxon>
        <taxon>Formicoidea</taxon>
        <taxon>Formicidae</taxon>
        <taxon>Dorylinae</taxon>
        <taxon>Ooceraea</taxon>
    </lineage>
</organism>
<dbReference type="AlphaFoldDB" id="A0A026WNL7"/>
<dbReference type="Proteomes" id="UP000053097">
    <property type="component" value="Unassembled WGS sequence"/>
</dbReference>
<protein>
    <submittedName>
        <fullName evidence="1">Uncharacterized protein</fullName>
    </submittedName>
</protein>
<proteinExistence type="predicted"/>
<reference evidence="1 2" key="1">
    <citation type="journal article" date="2014" name="Curr. Biol.">
        <title>The genome of the clonal raider ant Cerapachys biroi.</title>
        <authorList>
            <person name="Oxley P.R."/>
            <person name="Ji L."/>
            <person name="Fetter-Pruneda I."/>
            <person name="McKenzie S.K."/>
            <person name="Li C."/>
            <person name="Hu H."/>
            <person name="Zhang G."/>
            <person name="Kronauer D.J."/>
        </authorList>
    </citation>
    <scope>NUCLEOTIDE SEQUENCE [LARGE SCALE GENOMIC DNA]</scope>
</reference>
<keyword evidence="2" id="KW-1185">Reference proteome</keyword>
<accession>A0A026WNL7</accession>
<dbReference type="EMBL" id="KK107139">
    <property type="protein sequence ID" value="EZA57637.1"/>
    <property type="molecule type" value="Genomic_DNA"/>
</dbReference>